<dbReference type="CDD" id="cd19946">
    <property type="entry name" value="GlpA-like_Fer2_BFD-like"/>
    <property type="match status" value="1"/>
</dbReference>
<sequence>MNRIGDVSALQNHYDLVVVGAGPAGLAAAAAASELGLAALLADENPTPGGQIYRGVTTTPVQRRDVLGDDYWRGRDVVERFERSAADYAAAATVWTVGRTDLPSGEGFEIGVSAGGQARLVEARHVILATGALERPMPIPGWTLPGVMTAGAAQIALKTSGVVPDGRVVLAGCGPLLYLLASQLQAAGADIVAVLDTTERANMAAAAAALPDFLLSPYLAKGLKLMLTARRRLRFLGGVTGLRAEGESRVRHVVVERGGARETIPCDVLLLHQGVIPNVNMTSAVGCEQAWDAQQHCWTPKLDDWFSASVPGVSIAGDGAGVGGAESAALRGEIAAYEAARRMGRIDQGERDRRAAPVRAALAKAMRGRRFLDVLYRPAAAFLAPQDADTIVCRCEEVTAGQLREATRTLGVQGPNQMKTFLRCGMGPCQGRLCGPTVTEIIAQERGVSPAEVGYYRLRPPVKPVTLGELANLPKTDAAVKAVCR</sequence>
<dbReference type="PRINTS" id="PR00368">
    <property type="entry name" value="FADPNR"/>
</dbReference>
<dbReference type="PRINTS" id="PR00411">
    <property type="entry name" value="PNDRDTASEI"/>
</dbReference>
<name>A0AAU7JK75_9HYPH</name>
<gene>
    <name evidence="4" type="ORF">ABEG18_07905</name>
</gene>
<dbReference type="Gene3D" id="3.50.50.60">
    <property type="entry name" value="FAD/NAD(P)-binding domain"/>
    <property type="match status" value="2"/>
</dbReference>
<evidence type="ECO:0000256" key="1">
    <source>
        <dbReference type="ARBA" id="ARBA00023002"/>
    </source>
</evidence>
<evidence type="ECO:0000313" key="4">
    <source>
        <dbReference type="EMBL" id="XBO40676.1"/>
    </source>
</evidence>
<dbReference type="Pfam" id="PF07992">
    <property type="entry name" value="Pyr_redox_2"/>
    <property type="match status" value="1"/>
</dbReference>
<dbReference type="InterPro" id="IPR023753">
    <property type="entry name" value="FAD/NAD-binding_dom"/>
</dbReference>
<dbReference type="EMBL" id="CP157484">
    <property type="protein sequence ID" value="XBO40676.1"/>
    <property type="molecule type" value="Genomic_DNA"/>
</dbReference>
<accession>A0AAU7JK75</accession>
<dbReference type="PANTHER" id="PTHR42949:SF3">
    <property type="entry name" value="ANAEROBIC GLYCEROL-3-PHOSPHATE DEHYDROGENASE SUBUNIT B"/>
    <property type="match status" value="1"/>
</dbReference>
<proteinExistence type="predicted"/>
<protein>
    <submittedName>
        <fullName evidence="4">NAD(P)/FAD-dependent oxidoreductase</fullName>
    </submittedName>
</protein>
<reference evidence="4" key="1">
    <citation type="submission" date="2024-05" db="EMBL/GenBank/DDBJ databases">
        <authorList>
            <person name="Kim S."/>
            <person name="Heo J."/>
            <person name="Choi H."/>
            <person name="Choi Y."/>
            <person name="Kwon S.-W."/>
            <person name="Kim Y."/>
        </authorList>
    </citation>
    <scope>NUCLEOTIDE SEQUENCE</scope>
    <source>
        <strain evidence="4">KACC 23698</strain>
    </source>
</reference>
<dbReference type="InterPro" id="IPR007419">
    <property type="entry name" value="BFD-like_2Fe2S-bd_dom"/>
</dbReference>
<dbReference type="InterPro" id="IPR051691">
    <property type="entry name" value="Metab_Enz_Cyan_OpOx_G3PDH"/>
</dbReference>
<dbReference type="PANTHER" id="PTHR42949">
    <property type="entry name" value="ANAEROBIC GLYCEROL-3-PHOSPHATE DEHYDROGENASE SUBUNIT B"/>
    <property type="match status" value="1"/>
</dbReference>
<dbReference type="InterPro" id="IPR017224">
    <property type="entry name" value="Opine_Oxase_asu/HCN_bsu"/>
</dbReference>
<dbReference type="SUPFAM" id="SSF51905">
    <property type="entry name" value="FAD/NAD(P)-binding domain"/>
    <property type="match status" value="1"/>
</dbReference>
<dbReference type="GO" id="GO:0016491">
    <property type="term" value="F:oxidoreductase activity"/>
    <property type="evidence" value="ECO:0007669"/>
    <property type="project" value="UniProtKB-KW"/>
</dbReference>
<keyword evidence="1" id="KW-0560">Oxidoreductase</keyword>
<evidence type="ECO:0000259" key="3">
    <source>
        <dbReference type="Pfam" id="PF07992"/>
    </source>
</evidence>
<dbReference type="AlphaFoldDB" id="A0AAU7JK75"/>
<dbReference type="PIRSF" id="PIRSF037495">
    <property type="entry name" value="Opine_OX_OoxA/HcnB"/>
    <property type="match status" value="1"/>
</dbReference>
<organism evidence="4">
    <name type="scientific">Alsobacter sp. KACC 23698</name>
    <dbReference type="NCBI Taxonomy" id="3149229"/>
    <lineage>
        <taxon>Bacteria</taxon>
        <taxon>Pseudomonadati</taxon>
        <taxon>Pseudomonadota</taxon>
        <taxon>Alphaproteobacteria</taxon>
        <taxon>Hyphomicrobiales</taxon>
        <taxon>Alsobacteraceae</taxon>
        <taxon>Alsobacter</taxon>
    </lineage>
</organism>
<dbReference type="InterPro" id="IPR036188">
    <property type="entry name" value="FAD/NAD-bd_sf"/>
</dbReference>
<dbReference type="Pfam" id="PF04324">
    <property type="entry name" value="Fer2_BFD"/>
    <property type="match status" value="1"/>
</dbReference>
<dbReference type="Gene3D" id="1.10.10.1100">
    <property type="entry name" value="BFD-like [2Fe-2S]-binding domain"/>
    <property type="match status" value="1"/>
</dbReference>
<evidence type="ECO:0000259" key="2">
    <source>
        <dbReference type="Pfam" id="PF04324"/>
    </source>
</evidence>
<feature type="domain" description="BFD-like [2Fe-2S]-binding" evidence="2">
    <location>
        <begin position="391"/>
        <end position="443"/>
    </location>
</feature>
<feature type="domain" description="FAD/NAD(P)-binding" evidence="3">
    <location>
        <begin position="14"/>
        <end position="344"/>
    </location>
</feature>
<dbReference type="RefSeq" id="WP_406857530.1">
    <property type="nucleotide sequence ID" value="NZ_CP157484.1"/>
</dbReference>
<dbReference type="InterPro" id="IPR041854">
    <property type="entry name" value="BFD-like_2Fe2S-bd_dom_sf"/>
</dbReference>